<dbReference type="EMBL" id="JACEIK010002783">
    <property type="protein sequence ID" value="MCD9638842.1"/>
    <property type="molecule type" value="Genomic_DNA"/>
</dbReference>
<name>A0ABS8UXJ6_DATST</name>
<reference evidence="1 2" key="1">
    <citation type="journal article" date="2021" name="BMC Genomics">
        <title>Datura genome reveals duplications of psychoactive alkaloid biosynthetic genes and high mutation rate following tissue culture.</title>
        <authorList>
            <person name="Rajewski A."/>
            <person name="Carter-House D."/>
            <person name="Stajich J."/>
            <person name="Litt A."/>
        </authorList>
    </citation>
    <scope>NUCLEOTIDE SEQUENCE [LARGE SCALE GENOMIC DNA]</scope>
    <source>
        <strain evidence="1">AR-01</strain>
    </source>
</reference>
<protein>
    <submittedName>
        <fullName evidence="1">Uncharacterized protein</fullName>
    </submittedName>
</protein>
<keyword evidence="2" id="KW-1185">Reference proteome</keyword>
<dbReference type="Proteomes" id="UP000823775">
    <property type="component" value="Unassembled WGS sequence"/>
</dbReference>
<sequence>MKEERREIWWCSGEGRRWILAGGGGVWTEDGMKLIRYGSQETATMDSTVNFPVRYGGTPTFTTVSL</sequence>
<proteinExistence type="predicted"/>
<accession>A0ABS8UXJ6</accession>
<gene>
    <name evidence="1" type="ORF">HAX54_023002</name>
</gene>
<evidence type="ECO:0000313" key="2">
    <source>
        <dbReference type="Proteomes" id="UP000823775"/>
    </source>
</evidence>
<organism evidence="1 2">
    <name type="scientific">Datura stramonium</name>
    <name type="common">Jimsonweed</name>
    <name type="synonym">Common thornapple</name>
    <dbReference type="NCBI Taxonomy" id="4076"/>
    <lineage>
        <taxon>Eukaryota</taxon>
        <taxon>Viridiplantae</taxon>
        <taxon>Streptophyta</taxon>
        <taxon>Embryophyta</taxon>
        <taxon>Tracheophyta</taxon>
        <taxon>Spermatophyta</taxon>
        <taxon>Magnoliopsida</taxon>
        <taxon>eudicotyledons</taxon>
        <taxon>Gunneridae</taxon>
        <taxon>Pentapetalae</taxon>
        <taxon>asterids</taxon>
        <taxon>lamiids</taxon>
        <taxon>Solanales</taxon>
        <taxon>Solanaceae</taxon>
        <taxon>Solanoideae</taxon>
        <taxon>Datureae</taxon>
        <taxon>Datura</taxon>
    </lineage>
</organism>
<comment type="caution">
    <text evidence="1">The sequence shown here is derived from an EMBL/GenBank/DDBJ whole genome shotgun (WGS) entry which is preliminary data.</text>
</comment>
<evidence type="ECO:0000313" key="1">
    <source>
        <dbReference type="EMBL" id="MCD9638842.1"/>
    </source>
</evidence>